<evidence type="ECO:0000256" key="6">
    <source>
        <dbReference type="ARBA" id="ARBA00022989"/>
    </source>
</evidence>
<accession>A0A8J3JPP2</accession>
<keyword evidence="11" id="KW-1185">Reference proteome</keyword>
<name>A0A8J3JPP2_9ACTN</name>
<dbReference type="GO" id="GO:0005886">
    <property type="term" value="C:plasma membrane"/>
    <property type="evidence" value="ECO:0007669"/>
    <property type="project" value="UniProtKB-SubCell"/>
</dbReference>
<dbReference type="AlphaFoldDB" id="A0A8J3JPP2"/>
<dbReference type="Proteomes" id="UP000601223">
    <property type="component" value="Unassembled WGS sequence"/>
</dbReference>
<dbReference type="PANTHER" id="PTHR21716:SF53">
    <property type="entry name" value="PERMEASE PERM-RELATED"/>
    <property type="match status" value="1"/>
</dbReference>
<feature type="transmembrane region" description="Helical" evidence="9">
    <location>
        <begin position="43"/>
        <end position="64"/>
    </location>
</feature>
<keyword evidence="4" id="KW-1003">Cell membrane</keyword>
<dbReference type="EMBL" id="BONF01000011">
    <property type="protein sequence ID" value="GIF81039.1"/>
    <property type="molecule type" value="Genomic_DNA"/>
</dbReference>
<keyword evidence="5 9" id="KW-0812">Transmembrane</keyword>
<evidence type="ECO:0000313" key="10">
    <source>
        <dbReference type="EMBL" id="GIF81039.1"/>
    </source>
</evidence>
<comment type="similarity">
    <text evidence="2">Belongs to the autoinducer-2 exporter (AI-2E) (TC 2.A.86) family.</text>
</comment>
<keyword evidence="7 9" id="KW-0472">Membrane</keyword>
<sequence length="377" mass="40122">MKDEAQAETNPQAETVTPVPAQRQAVVDPNSPDARTARRNRHVFTVGFLGGLGLVCAFLLAWAVRETLSVLLLMLAALFLAIGLHPAVAWLHRRGLPRGLAVTLVALACVLVSCGGLVALAPPLFNQTADLIANLPGYLDELNRNPQVAEFSQRYDVIERLKSAATNENITKALGGALGGVQAVFGVIFNVLTVFVLTIYFLAAWTRLKEGFYKLFPASRRNTAREIGDEIFEKIGAYLLGSLAIALVAGVSTFVFLLILGVSYAFALAMVVAVCDLIPQIGATLGAVVVVIAGFADSTTAGIACVVFFIVYQQLENWVIAPRVLRRSVDVSDLAVILSALIGAVLLGALGALIAIPVVAGVQLTMRKIAMPHLDRI</sequence>
<feature type="region of interest" description="Disordered" evidence="8">
    <location>
        <begin position="1"/>
        <end position="34"/>
    </location>
</feature>
<dbReference type="InterPro" id="IPR002549">
    <property type="entry name" value="AI-2E-like"/>
</dbReference>
<feature type="transmembrane region" description="Helical" evidence="9">
    <location>
        <begin position="70"/>
        <end position="92"/>
    </location>
</feature>
<comment type="subcellular location">
    <subcellularLocation>
        <location evidence="1">Cell membrane</location>
        <topology evidence="1">Multi-pass membrane protein</topology>
    </subcellularLocation>
</comment>
<evidence type="ECO:0000256" key="3">
    <source>
        <dbReference type="ARBA" id="ARBA00022448"/>
    </source>
</evidence>
<gene>
    <name evidence="10" type="ORF">Cba03nite_23880</name>
</gene>
<reference evidence="10 11" key="1">
    <citation type="submission" date="2021-01" db="EMBL/GenBank/DDBJ databases">
        <title>Whole genome shotgun sequence of Catellatospora bangladeshensis NBRC 107357.</title>
        <authorList>
            <person name="Komaki H."/>
            <person name="Tamura T."/>
        </authorList>
    </citation>
    <scope>NUCLEOTIDE SEQUENCE [LARGE SCALE GENOMIC DNA]</scope>
    <source>
        <strain evidence="10 11">NBRC 107357</strain>
    </source>
</reference>
<keyword evidence="6 9" id="KW-1133">Transmembrane helix</keyword>
<dbReference type="Pfam" id="PF01594">
    <property type="entry name" value="AI-2E_transport"/>
    <property type="match status" value="1"/>
</dbReference>
<evidence type="ECO:0000256" key="5">
    <source>
        <dbReference type="ARBA" id="ARBA00022692"/>
    </source>
</evidence>
<feature type="transmembrane region" description="Helical" evidence="9">
    <location>
        <begin position="99"/>
        <end position="121"/>
    </location>
</feature>
<dbReference type="RefSeq" id="WP_239125656.1">
    <property type="nucleotide sequence ID" value="NZ_BONF01000011.1"/>
</dbReference>
<evidence type="ECO:0000313" key="11">
    <source>
        <dbReference type="Proteomes" id="UP000601223"/>
    </source>
</evidence>
<evidence type="ECO:0000256" key="4">
    <source>
        <dbReference type="ARBA" id="ARBA00022475"/>
    </source>
</evidence>
<evidence type="ECO:0000256" key="8">
    <source>
        <dbReference type="SAM" id="MobiDB-lite"/>
    </source>
</evidence>
<comment type="caution">
    <text evidence="10">The sequence shown here is derived from an EMBL/GenBank/DDBJ whole genome shotgun (WGS) entry which is preliminary data.</text>
</comment>
<feature type="transmembrane region" description="Helical" evidence="9">
    <location>
        <begin position="183"/>
        <end position="205"/>
    </location>
</feature>
<evidence type="ECO:0000256" key="7">
    <source>
        <dbReference type="ARBA" id="ARBA00023136"/>
    </source>
</evidence>
<proteinExistence type="inferred from homology"/>
<feature type="transmembrane region" description="Helical" evidence="9">
    <location>
        <begin position="285"/>
        <end position="315"/>
    </location>
</feature>
<protein>
    <submittedName>
        <fullName evidence="10">AI-2E family transporter</fullName>
    </submittedName>
</protein>
<evidence type="ECO:0000256" key="9">
    <source>
        <dbReference type="SAM" id="Phobius"/>
    </source>
</evidence>
<evidence type="ECO:0000256" key="1">
    <source>
        <dbReference type="ARBA" id="ARBA00004651"/>
    </source>
</evidence>
<organism evidence="10 11">
    <name type="scientific">Catellatospora bangladeshensis</name>
    <dbReference type="NCBI Taxonomy" id="310355"/>
    <lineage>
        <taxon>Bacteria</taxon>
        <taxon>Bacillati</taxon>
        <taxon>Actinomycetota</taxon>
        <taxon>Actinomycetes</taxon>
        <taxon>Micromonosporales</taxon>
        <taxon>Micromonosporaceae</taxon>
        <taxon>Catellatospora</taxon>
    </lineage>
</organism>
<evidence type="ECO:0000256" key="2">
    <source>
        <dbReference type="ARBA" id="ARBA00009773"/>
    </source>
</evidence>
<dbReference type="GO" id="GO:0055085">
    <property type="term" value="P:transmembrane transport"/>
    <property type="evidence" value="ECO:0007669"/>
    <property type="project" value="TreeGrafter"/>
</dbReference>
<dbReference type="PANTHER" id="PTHR21716">
    <property type="entry name" value="TRANSMEMBRANE PROTEIN"/>
    <property type="match status" value="1"/>
</dbReference>
<keyword evidence="3" id="KW-0813">Transport</keyword>
<feature type="transmembrane region" description="Helical" evidence="9">
    <location>
        <begin position="335"/>
        <end position="362"/>
    </location>
</feature>